<dbReference type="GO" id="GO:0005634">
    <property type="term" value="C:nucleus"/>
    <property type="evidence" value="ECO:0007669"/>
    <property type="project" value="UniProtKB-SubCell"/>
</dbReference>
<protein>
    <recommendedName>
        <fullName evidence="3 9">Chromatin modification-related protein EAF6</fullName>
    </recommendedName>
</protein>
<dbReference type="InterPro" id="IPR015418">
    <property type="entry name" value="Eaf6"/>
</dbReference>
<dbReference type="GO" id="GO:0006325">
    <property type="term" value="P:chromatin organization"/>
    <property type="evidence" value="ECO:0007669"/>
    <property type="project" value="UniProtKB-KW"/>
</dbReference>
<evidence type="ECO:0000256" key="5">
    <source>
        <dbReference type="ARBA" id="ARBA00023015"/>
    </source>
</evidence>
<dbReference type="Pfam" id="PF09340">
    <property type="entry name" value="NuA4"/>
    <property type="match status" value="1"/>
</dbReference>
<evidence type="ECO:0000256" key="10">
    <source>
        <dbReference type="SAM" id="MobiDB-lite"/>
    </source>
</evidence>
<proteinExistence type="inferred from homology"/>
<dbReference type="STRING" id="1076935.U4LFY6"/>
<comment type="subunit">
    <text evidence="9">Component of the NuA4 histone acetyltransferase complex.</text>
</comment>
<dbReference type="PANTHER" id="PTHR13476">
    <property type="entry name" value="CHROMATIN MODIFICATION-RELATED PROTEIN MEAF6"/>
    <property type="match status" value="1"/>
</dbReference>
<reference evidence="11 12" key="1">
    <citation type="journal article" date="2013" name="PLoS Genet.">
        <title>The genome and development-dependent transcriptomes of Pyronema confluens: a window into fungal evolution.</title>
        <authorList>
            <person name="Traeger S."/>
            <person name="Altegoer F."/>
            <person name="Freitag M."/>
            <person name="Gabaldon T."/>
            <person name="Kempken F."/>
            <person name="Kumar A."/>
            <person name="Marcet-Houben M."/>
            <person name="Poggeler S."/>
            <person name="Stajich J.E."/>
            <person name="Nowrousian M."/>
        </authorList>
    </citation>
    <scope>NUCLEOTIDE SEQUENCE [LARGE SCALE GENOMIC DNA]</scope>
    <source>
        <strain evidence="12">CBS 100304</strain>
        <tissue evidence="11">Vegetative mycelium</tissue>
    </source>
</reference>
<dbReference type="EMBL" id="HF935475">
    <property type="protein sequence ID" value="CCX30803.1"/>
    <property type="molecule type" value="Genomic_DNA"/>
</dbReference>
<keyword evidence="8 9" id="KW-0539">Nucleus</keyword>
<feature type="compositionally biased region" description="Polar residues" evidence="10">
    <location>
        <begin position="133"/>
        <end position="146"/>
    </location>
</feature>
<keyword evidence="6" id="KW-0175">Coiled coil</keyword>
<evidence type="ECO:0000256" key="3">
    <source>
        <dbReference type="ARBA" id="ARBA00018504"/>
    </source>
</evidence>
<evidence type="ECO:0000256" key="4">
    <source>
        <dbReference type="ARBA" id="ARBA00022853"/>
    </source>
</evidence>
<dbReference type="GO" id="GO:0035267">
    <property type="term" value="C:NuA4 histone acetyltransferase complex"/>
    <property type="evidence" value="ECO:0007669"/>
    <property type="project" value="UniProtKB-UniRule"/>
</dbReference>
<dbReference type="eggNOG" id="ENOG502SEZK">
    <property type="taxonomic scope" value="Eukaryota"/>
</dbReference>
<comment type="similarity">
    <text evidence="2 9">Belongs to the EAF6 family.</text>
</comment>
<evidence type="ECO:0000313" key="11">
    <source>
        <dbReference type="EMBL" id="CCX30803.1"/>
    </source>
</evidence>
<keyword evidence="9" id="KW-0234">DNA repair</keyword>
<keyword evidence="9" id="KW-0227">DNA damage</keyword>
<keyword evidence="7 9" id="KW-0804">Transcription</keyword>
<dbReference type="AlphaFoldDB" id="U4LFY6"/>
<feature type="region of interest" description="Disordered" evidence="10">
    <location>
        <begin position="1"/>
        <end position="23"/>
    </location>
</feature>
<keyword evidence="12" id="KW-1185">Reference proteome</keyword>
<comment type="function">
    <text evidence="9">Component of the NuA4 histone acetyltransferase complex which is involved in transcriptional activation of selected genes principally by acetylation of nucleosomal histone H4 and H2A. The NuA4 complex is also involved in DNA repair.</text>
</comment>
<evidence type="ECO:0000256" key="6">
    <source>
        <dbReference type="ARBA" id="ARBA00023054"/>
    </source>
</evidence>
<evidence type="ECO:0000256" key="7">
    <source>
        <dbReference type="ARBA" id="ARBA00023163"/>
    </source>
</evidence>
<dbReference type="OMA" id="GPMEQNR"/>
<evidence type="ECO:0000256" key="9">
    <source>
        <dbReference type="RuleBase" id="RU368022"/>
    </source>
</evidence>
<organism evidence="11 12">
    <name type="scientific">Pyronema omphalodes (strain CBS 100304)</name>
    <name type="common">Pyronema confluens</name>
    <dbReference type="NCBI Taxonomy" id="1076935"/>
    <lineage>
        <taxon>Eukaryota</taxon>
        <taxon>Fungi</taxon>
        <taxon>Dikarya</taxon>
        <taxon>Ascomycota</taxon>
        <taxon>Pezizomycotina</taxon>
        <taxon>Pezizomycetes</taxon>
        <taxon>Pezizales</taxon>
        <taxon>Pyronemataceae</taxon>
        <taxon>Pyronema</taxon>
    </lineage>
</organism>
<evidence type="ECO:0000256" key="2">
    <source>
        <dbReference type="ARBA" id="ARBA00010916"/>
    </source>
</evidence>
<keyword evidence="5 9" id="KW-0805">Transcription regulation</keyword>
<evidence type="ECO:0000256" key="1">
    <source>
        <dbReference type="ARBA" id="ARBA00004123"/>
    </source>
</evidence>
<evidence type="ECO:0000256" key="8">
    <source>
        <dbReference type="ARBA" id="ARBA00023242"/>
    </source>
</evidence>
<sequence length="188" mass="20823">MLEQIPGSLPPGKASPATPAPSREQAIVYYDRIKKQLRDLIHSKRHNDKQLSIYEENIYKAETAYLEETPNGNIVKGFDNYIKAAAPRRKTNFNDQDRIFSLSSITYAAKLQAEDSAPVTAASTPTVPDLPRLQTQNAASRTGAPSNNKKNPNRKRKVEDDESASVSEVETPGPKRVRISFSGQNGQQ</sequence>
<dbReference type="GO" id="GO:0006281">
    <property type="term" value="P:DNA repair"/>
    <property type="evidence" value="ECO:0007669"/>
    <property type="project" value="UniProtKB-UniRule"/>
</dbReference>
<accession>U4LFY6</accession>
<gene>
    <name evidence="11" type="ORF">PCON_09206</name>
</gene>
<dbReference type="Proteomes" id="UP000018144">
    <property type="component" value="Unassembled WGS sequence"/>
</dbReference>
<keyword evidence="4 9" id="KW-0156">Chromatin regulator</keyword>
<evidence type="ECO:0000313" key="12">
    <source>
        <dbReference type="Proteomes" id="UP000018144"/>
    </source>
</evidence>
<name>U4LFY6_PYROM</name>
<dbReference type="OrthoDB" id="440324at2759"/>
<feature type="region of interest" description="Disordered" evidence="10">
    <location>
        <begin position="113"/>
        <end position="188"/>
    </location>
</feature>
<comment type="subcellular location">
    <subcellularLocation>
        <location evidence="1 9">Nucleus</location>
    </subcellularLocation>
</comment>